<name>A0A4V1L433_9BRAD</name>
<keyword evidence="2" id="KW-0732">Signal</keyword>
<evidence type="ECO:0000256" key="2">
    <source>
        <dbReference type="SAM" id="SignalP"/>
    </source>
</evidence>
<gene>
    <name evidence="3" type="ORF">XH94_15130</name>
</gene>
<comment type="similarity">
    <text evidence="1">Belongs to the UPF0065 (bug) family.</text>
</comment>
<dbReference type="Gene3D" id="3.40.190.10">
    <property type="entry name" value="Periplasmic binding protein-like II"/>
    <property type="match status" value="1"/>
</dbReference>
<organism evidence="3 4">
    <name type="scientific">Bradyrhizobium zhanjiangense</name>
    <dbReference type="NCBI Taxonomy" id="1325107"/>
    <lineage>
        <taxon>Bacteria</taxon>
        <taxon>Pseudomonadati</taxon>
        <taxon>Pseudomonadota</taxon>
        <taxon>Alphaproteobacteria</taxon>
        <taxon>Hyphomicrobiales</taxon>
        <taxon>Nitrobacteraceae</taxon>
        <taxon>Bradyrhizobium</taxon>
    </lineage>
</organism>
<dbReference type="PIRSF" id="PIRSF017082">
    <property type="entry name" value="YflP"/>
    <property type="match status" value="1"/>
</dbReference>
<dbReference type="Gene3D" id="3.40.190.150">
    <property type="entry name" value="Bordetella uptake gene, domain 1"/>
    <property type="match status" value="1"/>
</dbReference>
<evidence type="ECO:0000313" key="4">
    <source>
        <dbReference type="Proteomes" id="UP000290565"/>
    </source>
</evidence>
<reference evidence="3 4" key="1">
    <citation type="submission" date="2015-04" db="EMBL/GenBank/DDBJ databases">
        <title>Comparative genomics of rhizobia nodulating Arachis hypogaea in China.</title>
        <authorList>
            <person name="Li Y."/>
        </authorList>
    </citation>
    <scope>NUCLEOTIDE SEQUENCE [LARGE SCALE GENOMIC DNA]</scope>
    <source>
        <strain evidence="3 4">CCBAU 51787</strain>
    </source>
</reference>
<dbReference type="PANTHER" id="PTHR42928">
    <property type="entry name" value="TRICARBOXYLATE-BINDING PROTEIN"/>
    <property type="match status" value="1"/>
</dbReference>
<dbReference type="EMBL" id="LBJM01000045">
    <property type="protein sequence ID" value="RXH40074.1"/>
    <property type="molecule type" value="Genomic_DNA"/>
</dbReference>
<feature type="chain" id="PRO_5020815067" evidence="2">
    <location>
        <begin position="26"/>
        <end position="331"/>
    </location>
</feature>
<dbReference type="Pfam" id="PF03401">
    <property type="entry name" value="TctC"/>
    <property type="match status" value="1"/>
</dbReference>
<evidence type="ECO:0000256" key="1">
    <source>
        <dbReference type="ARBA" id="ARBA00006987"/>
    </source>
</evidence>
<dbReference type="CDD" id="cd07012">
    <property type="entry name" value="PBP2_Bug_TTT"/>
    <property type="match status" value="1"/>
</dbReference>
<dbReference type="Proteomes" id="UP000290565">
    <property type="component" value="Unassembled WGS sequence"/>
</dbReference>
<dbReference type="InterPro" id="IPR005064">
    <property type="entry name" value="BUG"/>
</dbReference>
<protein>
    <submittedName>
        <fullName evidence="3">Tricarboxylate transporter</fullName>
    </submittedName>
</protein>
<comment type="caution">
    <text evidence="3">The sequence shown here is derived from an EMBL/GenBank/DDBJ whole genome shotgun (WGS) entry which is preliminary data.</text>
</comment>
<dbReference type="AlphaFoldDB" id="A0A4V1L433"/>
<accession>A0A4V1L433</accession>
<dbReference type="PANTHER" id="PTHR42928:SF1">
    <property type="entry name" value="BLR4371 PROTEIN"/>
    <property type="match status" value="1"/>
</dbReference>
<dbReference type="InterPro" id="IPR042100">
    <property type="entry name" value="Bug_dom1"/>
</dbReference>
<sequence>MKLVRIPVKAVGAATALLLSTPAFAGWEPSKPVEIVVAAGAGGASDQMARMMQAAIQKNNLMKQPMVVSLKGGASGAEALMYMKSSEGDPNKVLIAYSLIYMLPLSAKIPFNWRELTPVSVIALDQFVLWDNSAGPKTVKEFVAAAKAASSPFKMGGTGSKREDHVLTVFLEQKTGAKFSYLPYKSGGEAATQLVGNHTEANVNNPSENLEVWRAGQVRPLCVFDKERIAYTSKVTETQSWADIPTCKEEGVDVQYLMLRAMFLPGKVTPEQQAFYVDLFQKVTQTAEYKDYMEKQALKPIFLTGKDMVQFLEEDDAINKSLMTEAGFVAK</sequence>
<proteinExistence type="inferred from homology"/>
<feature type="signal peptide" evidence="2">
    <location>
        <begin position="1"/>
        <end position="25"/>
    </location>
</feature>
<evidence type="ECO:0000313" key="3">
    <source>
        <dbReference type="EMBL" id="RXH40074.1"/>
    </source>
</evidence>